<dbReference type="PANTHER" id="PTHR36696:SF1">
    <property type="entry name" value="EF-HAND DOMAIN-CONTAINING PROTEIN"/>
    <property type="match status" value="1"/>
</dbReference>
<dbReference type="InterPro" id="IPR002048">
    <property type="entry name" value="EF_hand_dom"/>
</dbReference>
<dbReference type="PANTHER" id="PTHR36696">
    <property type="entry name" value="AGAP012002-PA"/>
    <property type="match status" value="1"/>
</dbReference>
<dbReference type="InterPro" id="IPR018247">
    <property type="entry name" value="EF_Hand_1_Ca_BS"/>
</dbReference>
<gene>
    <name evidence="4" type="ORF">CVLEPA_LOCUS31576</name>
</gene>
<evidence type="ECO:0000256" key="1">
    <source>
        <dbReference type="ARBA" id="ARBA00022837"/>
    </source>
</evidence>
<name>A0ABP0H3V1_CLALP</name>
<protein>
    <recommendedName>
        <fullName evidence="3">EF-hand domain-containing protein</fullName>
    </recommendedName>
</protein>
<evidence type="ECO:0000313" key="5">
    <source>
        <dbReference type="Proteomes" id="UP001642483"/>
    </source>
</evidence>
<comment type="caution">
    <text evidence="4">The sequence shown here is derived from an EMBL/GenBank/DDBJ whole genome shotgun (WGS) entry which is preliminary data.</text>
</comment>
<feature type="compositionally biased region" description="Polar residues" evidence="2">
    <location>
        <begin position="500"/>
        <end position="509"/>
    </location>
</feature>
<accession>A0ABP0H3V1</accession>
<feature type="domain" description="EF-hand" evidence="3">
    <location>
        <begin position="748"/>
        <end position="783"/>
    </location>
</feature>
<dbReference type="InterPro" id="IPR011992">
    <property type="entry name" value="EF-hand-dom_pair"/>
</dbReference>
<dbReference type="PROSITE" id="PS50222">
    <property type="entry name" value="EF_HAND_2"/>
    <property type="match status" value="1"/>
</dbReference>
<sequence>MTNTVELSELHGTTVKNDDFRFSEERRRSFDLEDEVFLAESTQSQTRNLSLPPILEQGALSKDYEQTSHLPVRSRKVTSLSSGFVSDLTLSNSDSDCQIFAISRPQQNKTSTVTKTKRDVASQTDFSSDEEINDTYNTQPVAVKVTSMNARNFCWRHDDIYEEIFTSPARPPCSPILNKIDEKNNENYDAEPKKTISFSNKSCQKCKECESEKIHLRNRKETFQRTKTPVTPRVANVQNCPANLLADNLHRCSELWTENRTFFLGTSSLVEQTAKRQRSLSTPTRCSDLALFNKHQEINLSCSYCQDENGEKTMKFSSPSCSRHLFWIRSLSLPGVDSLSKNKENPNQSRPKRDWILVQCVKRCESKSRKSFDDEKTFFYRECGEQKLILCPPPTRSVEEIENLCCQQFLNKTRSEALEEHRNVTILFSPQGPELRENKHLLGKSIFYFCCDLPYDKRRKSTISAENTENIDADVLLDMANSGKRPSVGIFGPHRRNSEQKSSTTLSKRSTGKKQKNKKDNKEGNDAINEMKKTVTFADGRKTEPNTKQAEDELSKRRTSLPPPPPQYLGSKIEDFEARRKKRRESVAISFGNAPVGPRKETIEETRKPDKPVYKYKQPEFENVKITITFKEEKYSTEFPEYKTLQDLYAWVRQELLRSDALTPGANLLLSYDNLKFPLKANTASNAVSNLPSFDLLCEQIQEANQGGRFGDTNSRFDTRFSLPIDLRALKGVSPIQYLSKHCIVSATWRAFYCNTFHQNDRDRDGHITYKELSSAMERLFVELAHPLLRRVLFLLGFDPKSKSNVTFQKHFHTNEEKIENKANERCQRLVLTTWQDNLSIDKETFVCICALANRIICRENNIDGYPVDTIKQSGTQLEDADFYNIEGKLREYELNPLTKRLLLYLKR</sequence>
<keyword evidence="5" id="KW-1185">Reference proteome</keyword>
<dbReference type="SUPFAM" id="SSF47473">
    <property type="entry name" value="EF-hand"/>
    <property type="match status" value="1"/>
</dbReference>
<dbReference type="Proteomes" id="UP001642483">
    <property type="component" value="Unassembled WGS sequence"/>
</dbReference>
<proteinExistence type="predicted"/>
<evidence type="ECO:0000313" key="4">
    <source>
        <dbReference type="EMBL" id="CAK8698103.1"/>
    </source>
</evidence>
<dbReference type="PROSITE" id="PS00018">
    <property type="entry name" value="EF_HAND_1"/>
    <property type="match status" value="1"/>
</dbReference>
<keyword evidence="1" id="KW-0106">Calcium</keyword>
<evidence type="ECO:0000256" key="2">
    <source>
        <dbReference type="SAM" id="MobiDB-lite"/>
    </source>
</evidence>
<feature type="region of interest" description="Disordered" evidence="2">
    <location>
        <begin position="485"/>
        <end position="571"/>
    </location>
</feature>
<evidence type="ECO:0000259" key="3">
    <source>
        <dbReference type="PROSITE" id="PS50222"/>
    </source>
</evidence>
<feature type="compositionally biased region" description="Basic and acidic residues" evidence="2">
    <location>
        <begin position="518"/>
        <end position="556"/>
    </location>
</feature>
<reference evidence="4 5" key="1">
    <citation type="submission" date="2024-02" db="EMBL/GenBank/DDBJ databases">
        <authorList>
            <person name="Daric V."/>
            <person name="Darras S."/>
        </authorList>
    </citation>
    <scope>NUCLEOTIDE SEQUENCE [LARGE SCALE GENOMIC DNA]</scope>
</reference>
<organism evidence="4 5">
    <name type="scientific">Clavelina lepadiformis</name>
    <name type="common">Light-bulb sea squirt</name>
    <name type="synonym">Ascidia lepadiformis</name>
    <dbReference type="NCBI Taxonomy" id="159417"/>
    <lineage>
        <taxon>Eukaryota</taxon>
        <taxon>Metazoa</taxon>
        <taxon>Chordata</taxon>
        <taxon>Tunicata</taxon>
        <taxon>Ascidiacea</taxon>
        <taxon>Aplousobranchia</taxon>
        <taxon>Clavelinidae</taxon>
        <taxon>Clavelina</taxon>
    </lineage>
</organism>
<dbReference type="EMBL" id="CAWYQH010000174">
    <property type="protein sequence ID" value="CAK8698103.1"/>
    <property type="molecule type" value="Genomic_DNA"/>
</dbReference>